<dbReference type="SUPFAM" id="SSF48452">
    <property type="entry name" value="TPR-like"/>
    <property type="match status" value="1"/>
</dbReference>
<dbReference type="PANTHER" id="PTHR47691:SF3">
    <property type="entry name" value="HTH-TYPE TRANSCRIPTIONAL REGULATOR RV0890C-RELATED"/>
    <property type="match status" value="1"/>
</dbReference>
<dbReference type="InterPro" id="IPR011990">
    <property type="entry name" value="TPR-like_helical_dom_sf"/>
</dbReference>
<dbReference type="RefSeq" id="WP_208259135.1">
    <property type="nucleotide sequence ID" value="NZ_JAGEOJ010000012.1"/>
</dbReference>
<dbReference type="Gene3D" id="1.25.40.10">
    <property type="entry name" value="Tetratricopeptide repeat domain"/>
    <property type="match status" value="1"/>
</dbReference>
<name>A0A939T6U1_9ACTN</name>
<dbReference type="Proteomes" id="UP000669179">
    <property type="component" value="Unassembled WGS sequence"/>
</dbReference>
<dbReference type="SUPFAM" id="SSF52540">
    <property type="entry name" value="P-loop containing nucleoside triphosphate hydrolases"/>
    <property type="match status" value="1"/>
</dbReference>
<keyword evidence="2" id="KW-1185">Reference proteome</keyword>
<sequence>MTVTGVGGVGKSRVALRAAETAARDFPDGVWLVELSELQDPAMLTHVVAHTIGLQDQTVRPQIDVLSDFLAERNVLLLLDTCEHLLDACAMLAEVLLAASPGSCVLATSRRPLGVAVERVFAVPPMAVPEPDSTDTDSLAGALDTGFLDAGPSGLGLPGAIDPDPGSMDSRRAWCDSMMLFAERARAADPGFLLTPRNHAEVSRLCRRLDGIPLAIELAAVWVQTLTIEQMLEQLDHRFKLLSGGYGAVARHETLRAAVGWSHQLCEPVERLMWARLAVFAGPFDAAAVTAVCADAQIPVGMVPRLLNRLTEKSVLLEEPPHGGQGTRYRLLDTLREYGWEWLTALGEHIGLQRRHRDQYLALARRCVAEWCGPDQVEWCERMGRERSDLRAALEFSLTDPAEHEAGLELAGSLYFFWGTSGLIREGRYYLDRYLALDLPPSPALTRALGEGARIATLQGDPATARELIERCRPFAEEQHLTATSAQLSYLEGATATLRGDHEYGGARLDEAIALYRQGGSSGTGLLFTIAVRGMAHTLEGDVDLAIVRLEECRTLCDEHGERWVRSFADSMRGLAELRRGDVESATWYARESLRFKEQLPDRTSTALALDLLATIAASGGEAERAARLLGFADRLWASFGMPQGGYSELRTMREPSERKARQALGADAYDKAFWQGHDLSFSTGVGYALDAAPPRANGAGESEPE</sequence>
<reference evidence="1" key="1">
    <citation type="submission" date="2021-03" db="EMBL/GenBank/DDBJ databases">
        <authorList>
            <person name="Kanchanasin P."/>
            <person name="Saeng-In P."/>
            <person name="Phongsopitanun W."/>
            <person name="Yuki M."/>
            <person name="Kudo T."/>
            <person name="Ohkuma M."/>
            <person name="Tanasupawat S."/>
        </authorList>
    </citation>
    <scope>NUCLEOTIDE SEQUENCE</scope>
    <source>
        <strain evidence="1">GKU 128</strain>
    </source>
</reference>
<evidence type="ECO:0000313" key="2">
    <source>
        <dbReference type="Proteomes" id="UP000669179"/>
    </source>
</evidence>
<evidence type="ECO:0008006" key="3">
    <source>
        <dbReference type="Google" id="ProtNLM"/>
    </source>
</evidence>
<dbReference type="PANTHER" id="PTHR47691">
    <property type="entry name" value="REGULATOR-RELATED"/>
    <property type="match status" value="1"/>
</dbReference>
<dbReference type="Gene3D" id="3.40.50.300">
    <property type="entry name" value="P-loop containing nucleotide triphosphate hydrolases"/>
    <property type="match status" value="1"/>
</dbReference>
<accession>A0A939T6U1</accession>
<proteinExistence type="predicted"/>
<dbReference type="EMBL" id="JAGEOJ010000012">
    <property type="protein sequence ID" value="MBO2451254.1"/>
    <property type="molecule type" value="Genomic_DNA"/>
</dbReference>
<protein>
    <recommendedName>
        <fullName evidence="3">LuxR family transcriptional regulator</fullName>
    </recommendedName>
</protein>
<comment type="caution">
    <text evidence="1">The sequence shown here is derived from an EMBL/GenBank/DDBJ whole genome shotgun (WGS) entry which is preliminary data.</text>
</comment>
<gene>
    <name evidence="1" type="ORF">J4573_29465</name>
</gene>
<dbReference type="AlphaFoldDB" id="A0A939T6U1"/>
<dbReference type="InterPro" id="IPR027417">
    <property type="entry name" value="P-loop_NTPase"/>
</dbReference>
<organism evidence="1 2">
    <name type="scientific">Actinomadura barringtoniae</name>
    <dbReference type="NCBI Taxonomy" id="1427535"/>
    <lineage>
        <taxon>Bacteria</taxon>
        <taxon>Bacillati</taxon>
        <taxon>Actinomycetota</taxon>
        <taxon>Actinomycetes</taxon>
        <taxon>Streptosporangiales</taxon>
        <taxon>Thermomonosporaceae</taxon>
        <taxon>Actinomadura</taxon>
    </lineage>
</organism>
<evidence type="ECO:0000313" key="1">
    <source>
        <dbReference type="EMBL" id="MBO2451254.1"/>
    </source>
</evidence>